<dbReference type="AlphaFoldDB" id="G0UNW4"/>
<dbReference type="GO" id="GO:0005524">
    <property type="term" value="F:ATP binding"/>
    <property type="evidence" value="ECO:0007669"/>
    <property type="project" value="UniProtKB-KW"/>
</dbReference>
<dbReference type="InterPro" id="IPR032324">
    <property type="entry name" value="Clp1_N"/>
</dbReference>
<proteinExistence type="predicted"/>
<reference evidence="5" key="1">
    <citation type="journal article" date="2012" name="Proc. Natl. Acad. Sci. U.S.A.">
        <title>Antigenic diversity is generated by distinct evolutionary mechanisms in African trypanosome species.</title>
        <authorList>
            <person name="Jackson A.P."/>
            <person name="Berry A."/>
            <person name="Aslett M."/>
            <person name="Allison H.C."/>
            <person name="Burton P."/>
            <person name="Vavrova-Anderson J."/>
            <person name="Brown R."/>
            <person name="Browne H."/>
            <person name="Corton N."/>
            <person name="Hauser H."/>
            <person name="Gamble J."/>
            <person name="Gilderthorp R."/>
            <person name="Marcello L."/>
            <person name="McQuillan J."/>
            <person name="Otto T.D."/>
            <person name="Quail M.A."/>
            <person name="Sanders M.J."/>
            <person name="van Tonder A."/>
            <person name="Ginger M.L."/>
            <person name="Field M.C."/>
            <person name="Barry J.D."/>
            <person name="Hertz-Fowler C."/>
            <person name="Berriman M."/>
        </authorList>
    </citation>
    <scope>NUCLEOTIDE SEQUENCE</scope>
    <source>
        <strain evidence="5">IL3000</strain>
    </source>
</reference>
<dbReference type="PANTHER" id="PTHR12755:SF6">
    <property type="entry name" value="POLYRIBONUCLEOTIDE 5'-HYDROXYL-KINASE CLP1"/>
    <property type="match status" value="1"/>
</dbReference>
<dbReference type="GO" id="GO:0006388">
    <property type="term" value="P:tRNA splicing, via endonucleolytic cleavage and ligation"/>
    <property type="evidence" value="ECO:0007669"/>
    <property type="project" value="TreeGrafter"/>
</dbReference>
<dbReference type="PANTHER" id="PTHR12755">
    <property type="entry name" value="CLEAVAGE/POLYADENYLATION FACTOR IA SUBUNIT CLP1P"/>
    <property type="match status" value="1"/>
</dbReference>
<keyword evidence="1" id="KW-0547">Nucleotide-binding</keyword>
<dbReference type="InterPro" id="IPR032319">
    <property type="entry name" value="CLP1_P"/>
</dbReference>
<evidence type="ECO:0000259" key="4">
    <source>
        <dbReference type="Pfam" id="PF16575"/>
    </source>
</evidence>
<gene>
    <name evidence="5" type="ORF">TCIL3000_6_3250</name>
</gene>
<dbReference type="InterPro" id="IPR027417">
    <property type="entry name" value="P-loop_NTPase"/>
</dbReference>
<dbReference type="EMBL" id="HE575319">
    <property type="protein sequence ID" value="CCC91075.1"/>
    <property type="molecule type" value="Genomic_DNA"/>
</dbReference>
<dbReference type="SUPFAM" id="SSF52540">
    <property type="entry name" value="P-loop containing nucleoside triphosphate hydrolases"/>
    <property type="match status" value="1"/>
</dbReference>
<organism evidence="5">
    <name type="scientific">Trypanosoma congolense (strain IL3000)</name>
    <dbReference type="NCBI Taxonomy" id="1068625"/>
    <lineage>
        <taxon>Eukaryota</taxon>
        <taxon>Discoba</taxon>
        <taxon>Euglenozoa</taxon>
        <taxon>Kinetoplastea</taxon>
        <taxon>Metakinetoplastina</taxon>
        <taxon>Trypanosomatida</taxon>
        <taxon>Trypanosomatidae</taxon>
        <taxon>Trypanosoma</taxon>
        <taxon>Nannomonas</taxon>
    </lineage>
</organism>
<feature type="domain" description="Clp1 P-loop" evidence="4">
    <location>
        <begin position="132"/>
        <end position="322"/>
    </location>
</feature>
<evidence type="ECO:0000256" key="1">
    <source>
        <dbReference type="ARBA" id="ARBA00022741"/>
    </source>
</evidence>
<protein>
    <submittedName>
        <fullName evidence="5">Putative pre-mRNA cleavage complex II Clp1-like,conserved</fullName>
    </submittedName>
</protein>
<evidence type="ECO:0000259" key="3">
    <source>
        <dbReference type="Pfam" id="PF16573"/>
    </source>
</evidence>
<evidence type="ECO:0000256" key="2">
    <source>
        <dbReference type="ARBA" id="ARBA00022840"/>
    </source>
</evidence>
<accession>G0UNW4</accession>
<name>G0UNW4_TRYCI</name>
<feature type="domain" description="Clp1 N-terminal" evidence="3">
    <location>
        <begin position="24"/>
        <end position="91"/>
    </location>
</feature>
<dbReference type="Gene3D" id="3.40.50.300">
    <property type="entry name" value="P-loop containing nucleotide triphosphate hydrolases"/>
    <property type="match status" value="1"/>
</dbReference>
<dbReference type="Pfam" id="PF16575">
    <property type="entry name" value="CLP1_P"/>
    <property type="match status" value="1"/>
</dbReference>
<keyword evidence="2" id="KW-0067">ATP-binding</keyword>
<sequence length="426" mass="45757">MTSGSHHVNYNLERSELILDFTLSGSIVLVDGDATVFGAPLKRNVRYNFSMCSIPVVCPVSCRLHVEGSFTGAVHVLSTHVDDIHAVLELARTDAAAFHLSSSAQLGISATGELGRHTETSEGYGPRVLVVGETNTGKSSLCRTLTNLATTTQKCSVALVDVDVGQQGITCPGSIAAVFVENYIPVDDGFNTMMPLVFFFGGKAVTASSRRHYLDLCACAAAGVASVAASKPAFAIGGTVVNTMGWTNGIGRDILYELLSLFSITHVVICGSDDELAEDLRKAAIGRNIIFLSYPKQTRMPPRTAAVRSAWRDEQVVSYLQGTLRTPLTSYRGIAFVKDVYFLDALTLKPMPCQDVRPLALAAVSWADSVEFVDQVNVAGFIVILEVGKRFFSFLSPASGSLPKPFILVSDNIQLPWEKVPPFSAP</sequence>
<dbReference type="Pfam" id="PF16573">
    <property type="entry name" value="CLP1_N"/>
    <property type="match status" value="1"/>
</dbReference>
<dbReference type="GO" id="GO:0005634">
    <property type="term" value="C:nucleus"/>
    <property type="evidence" value="ECO:0007669"/>
    <property type="project" value="TreeGrafter"/>
</dbReference>
<evidence type="ECO:0000313" key="5">
    <source>
        <dbReference type="EMBL" id="CCC91075.1"/>
    </source>
</evidence>
<dbReference type="InterPro" id="IPR045116">
    <property type="entry name" value="Clp1/Grc3"/>
</dbReference>
<dbReference type="GO" id="GO:0051731">
    <property type="term" value="F:polynucleotide 5'-hydroxyl-kinase activity"/>
    <property type="evidence" value="ECO:0007669"/>
    <property type="project" value="InterPro"/>
</dbReference>
<dbReference type="VEuPathDB" id="TriTrypDB:TcIL3000_6_3250"/>